<evidence type="ECO:0000256" key="6">
    <source>
        <dbReference type="ARBA" id="ARBA00022801"/>
    </source>
</evidence>
<evidence type="ECO:0000256" key="11">
    <source>
        <dbReference type="SAM" id="Phobius"/>
    </source>
</evidence>
<dbReference type="GO" id="GO:0016052">
    <property type="term" value="P:carbohydrate catabolic process"/>
    <property type="evidence" value="ECO:0007669"/>
    <property type="project" value="InterPro"/>
</dbReference>
<keyword evidence="11" id="KW-0812">Transmembrane</keyword>
<comment type="caution">
    <text evidence="13">The sequence shown here is derived from an EMBL/GenBank/DDBJ whole genome shotgun (WGS) entry which is preliminary data.</text>
</comment>
<dbReference type="Gene3D" id="1.50.10.20">
    <property type="match status" value="1"/>
</dbReference>
<evidence type="ECO:0000256" key="12">
    <source>
        <dbReference type="SAM" id="SignalP"/>
    </source>
</evidence>
<dbReference type="Proteomes" id="UP000799536">
    <property type="component" value="Unassembled WGS sequence"/>
</dbReference>
<proteinExistence type="inferred from homology"/>
<keyword evidence="14" id="KW-1185">Reference proteome</keyword>
<keyword evidence="9 10" id="KW-0326">Glycosidase</keyword>
<dbReference type="InterPro" id="IPR014480">
    <property type="entry name" value="Mannan-1_6-alpha_mannosidase"/>
</dbReference>
<dbReference type="EC" id="3.2.1.101" evidence="4 10"/>
<keyword evidence="5 12" id="KW-0732">Signal</keyword>
<comment type="similarity">
    <text evidence="3 10">Belongs to the glycosyl hydrolase 76 family.</text>
</comment>
<dbReference type="InterPro" id="IPR005198">
    <property type="entry name" value="Glyco_hydro_76"/>
</dbReference>
<name>A0A9P4MR97_9PLEO</name>
<gene>
    <name evidence="13" type="ORF">GQ43DRAFT_442221</name>
</gene>
<dbReference type="PANTHER" id="PTHR12145">
    <property type="entry name" value="MANNAN ENDO-1,6-ALPHA-MANNOSIDASE DCW1"/>
    <property type="match status" value="1"/>
</dbReference>
<evidence type="ECO:0000256" key="7">
    <source>
        <dbReference type="ARBA" id="ARBA00023136"/>
    </source>
</evidence>
<reference evidence="13" key="1">
    <citation type="journal article" date="2020" name="Stud. Mycol.">
        <title>101 Dothideomycetes genomes: a test case for predicting lifestyles and emergence of pathogens.</title>
        <authorList>
            <person name="Haridas S."/>
            <person name="Albert R."/>
            <person name="Binder M."/>
            <person name="Bloem J."/>
            <person name="Labutti K."/>
            <person name="Salamov A."/>
            <person name="Andreopoulos B."/>
            <person name="Baker S."/>
            <person name="Barry K."/>
            <person name="Bills G."/>
            <person name="Bluhm B."/>
            <person name="Cannon C."/>
            <person name="Castanera R."/>
            <person name="Culley D."/>
            <person name="Daum C."/>
            <person name="Ezra D."/>
            <person name="Gonzalez J."/>
            <person name="Henrissat B."/>
            <person name="Kuo A."/>
            <person name="Liang C."/>
            <person name="Lipzen A."/>
            <person name="Lutzoni F."/>
            <person name="Magnuson J."/>
            <person name="Mondo S."/>
            <person name="Nolan M."/>
            <person name="Ohm R."/>
            <person name="Pangilinan J."/>
            <person name="Park H.-J."/>
            <person name="Ramirez L."/>
            <person name="Alfaro M."/>
            <person name="Sun H."/>
            <person name="Tritt A."/>
            <person name="Yoshinaga Y."/>
            <person name="Zwiers L.-H."/>
            <person name="Turgeon B."/>
            <person name="Goodwin S."/>
            <person name="Spatafora J."/>
            <person name="Crous P."/>
            <person name="Grigoriev I."/>
        </authorList>
    </citation>
    <scope>NUCLEOTIDE SEQUENCE</scope>
    <source>
        <strain evidence="13">ATCC 74209</strain>
    </source>
</reference>
<evidence type="ECO:0000256" key="2">
    <source>
        <dbReference type="ARBA" id="ARBA00004308"/>
    </source>
</evidence>
<evidence type="ECO:0000256" key="10">
    <source>
        <dbReference type="PIRNR" id="PIRNR016302"/>
    </source>
</evidence>
<comment type="subcellular location">
    <subcellularLocation>
        <location evidence="2">Endomembrane system</location>
    </subcellularLocation>
</comment>
<dbReference type="PIRSF" id="PIRSF016302">
    <property type="entry name" value="Man_a_manosd"/>
    <property type="match status" value="1"/>
</dbReference>
<accession>A0A9P4MR97</accession>
<organism evidence="13 14">
    <name type="scientific">Delitschia confertaspora ATCC 74209</name>
    <dbReference type="NCBI Taxonomy" id="1513339"/>
    <lineage>
        <taxon>Eukaryota</taxon>
        <taxon>Fungi</taxon>
        <taxon>Dikarya</taxon>
        <taxon>Ascomycota</taxon>
        <taxon>Pezizomycotina</taxon>
        <taxon>Dothideomycetes</taxon>
        <taxon>Pleosporomycetidae</taxon>
        <taxon>Pleosporales</taxon>
        <taxon>Delitschiaceae</taxon>
        <taxon>Delitschia</taxon>
    </lineage>
</organism>
<keyword evidence="6 10" id="KW-0378">Hydrolase</keyword>
<dbReference type="GO" id="GO:0009272">
    <property type="term" value="P:fungal-type cell wall biogenesis"/>
    <property type="evidence" value="ECO:0007669"/>
    <property type="project" value="TreeGrafter"/>
</dbReference>
<protein>
    <recommendedName>
        <fullName evidence="4 10">Mannan endo-1,6-alpha-mannosidase</fullName>
        <ecNumber evidence="4 10">3.2.1.101</ecNumber>
    </recommendedName>
</protein>
<feature type="transmembrane region" description="Helical" evidence="11">
    <location>
        <begin position="447"/>
        <end position="468"/>
    </location>
</feature>
<dbReference type="SUPFAM" id="SSF48208">
    <property type="entry name" value="Six-hairpin glycosidases"/>
    <property type="match status" value="1"/>
</dbReference>
<evidence type="ECO:0000256" key="5">
    <source>
        <dbReference type="ARBA" id="ARBA00022729"/>
    </source>
</evidence>
<evidence type="ECO:0000256" key="8">
    <source>
        <dbReference type="ARBA" id="ARBA00023180"/>
    </source>
</evidence>
<dbReference type="GO" id="GO:0012505">
    <property type="term" value="C:endomembrane system"/>
    <property type="evidence" value="ECO:0007669"/>
    <property type="project" value="UniProtKB-SubCell"/>
</dbReference>
<dbReference type="OrthoDB" id="4187847at2759"/>
<evidence type="ECO:0000256" key="1">
    <source>
        <dbReference type="ARBA" id="ARBA00001452"/>
    </source>
</evidence>
<dbReference type="GO" id="GO:0008496">
    <property type="term" value="F:mannan endo-1,6-alpha-mannosidase activity"/>
    <property type="evidence" value="ECO:0007669"/>
    <property type="project" value="UniProtKB-UniRule"/>
</dbReference>
<keyword evidence="7 11" id="KW-0472">Membrane</keyword>
<feature type="signal peptide" evidence="12">
    <location>
        <begin position="1"/>
        <end position="26"/>
    </location>
</feature>
<dbReference type="EMBL" id="ML994059">
    <property type="protein sequence ID" value="KAF2199732.1"/>
    <property type="molecule type" value="Genomic_DNA"/>
</dbReference>
<evidence type="ECO:0000256" key="9">
    <source>
        <dbReference type="ARBA" id="ARBA00023295"/>
    </source>
</evidence>
<comment type="catalytic activity">
    <reaction evidence="1 10">
        <text>Random hydrolysis of (1-&gt;6)-alpha-D-mannosidic linkages in unbranched (1-&gt;6)-mannans.</text>
        <dbReference type="EC" id="3.2.1.101"/>
    </reaction>
</comment>
<dbReference type="FunFam" id="1.50.10.20:FF:000006">
    <property type="entry name" value="Mannan endo-1,6-alpha-mannosidase"/>
    <property type="match status" value="1"/>
</dbReference>
<dbReference type="InterPro" id="IPR008928">
    <property type="entry name" value="6-hairpin_glycosidase_sf"/>
</dbReference>
<evidence type="ECO:0000313" key="14">
    <source>
        <dbReference type="Proteomes" id="UP000799536"/>
    </source>
</evidence>
<evidence type="ECO:0000313" key="13">
    <source>
        <dbReference type="EMBL" id="KAF2199732.1"/>
    </source>
</evidence>
<sequence>MWRFSKLVGILVGLNLFSHHVPVASALDLDPTQPSQLKDSAKKVADGLMKLYADTDGKTTKILSGIPGMLPRFSDEGYYWWEAGAMFGQIIEYWYYTKDASYNNLITDGMTYQFGEALDLNPANQTKDMGNDDQLFWAFTMMSAAELNFPDPVGGKPGWLTMAQSVFNQLVIRWYRYGVQNCGGGLRWQLDVLHQGWDYKNTPSNGGFFQLSARLAKYTGNHTYAEWAEKVYDWMAQSPLLTKDYQVYDGTDVKNECIDAARLPWTYNYGIMIAGASYMYNYTNGSDIWRERLQGFINHTAQFFPEQNSGILTEIACETANKCDIDQLSFKAYLTRWLAVAAQLAPFTYDQIMPRLQISARAAAKQCGDGTQCGSHFYTPVTDGNFGVGQQMSALSVISANLISTVPGPYTVNTGGTSKGNPNASTGAEAPPLPDFITMEVTTADKAGAGILTALVIGGLLLGGYFMIS</sequence>
<feature type="chain" id="PRO_5040128925" description="Mannan endo-1,6-alpha-mannosidase" evidence="12">
    <location>
        <begin position="27"/>
        <end position="469"/>
    </location>
</feature>
<keyword evidence="8" id="KW-0325">Glycoprotein</keyword>
<keyword evidence="11" id="KW-1133">Transmembrane helix</keyword>
<evidence type="ECO:0000256" key="3">
    <source>
        <dbReference type="ARBA" id="ARBA00009699"/>
    </source>
</evidence>
<evidence type="ECO:0000256" key="4">
    <source>
        <dbReference type="ARBA" id="ARBA00012350"/>
    </source>
</evidence>
<dbReference type="AlphaFoldDB" id="A0A9P4MR97"/>
<dbReference type="PANTHER" id="PTHR12145:SF36">
    <property type="entry name" value="MANNAN ENDO-1,6-ALPHA-MANNOSIDASE DCW1"/>
    <property type="match status" value="1"/>
</dbReference>
<dbReference type="Pfam" id="PF03663">
    <property type="entry name" value="Glyco_hydro_76"/>
    <property type="match status" value="1"/>
</dbReference>